<proteinExistence type="predicted"/>
<feature type="compositionally biased region" description="Low complexity" evidence="1">
    <location>
        <begin position="1"/>
        <end position="14"/>
    </location>
</feature>
<sequence>MATSSASSSKAEPSCPTVPSTRALTGHYRAGKNLYSVYKGSRGVVLNTPTPQEAQCPQPVARNPDFRRPTYITPACHTMSLSRNIIHGTGRCLAFSTIRLRISQLSSTVRYGPWTTTSFKGGGILRTACAVSDASCLGSPPSPSHNK</sequence>
<accession>A0A8H6WQ66</accession>
<dbReference type="Proteomes" id="UP000623467">
    <property type="component" value="Unassembled WGS sequence"/>
</dbReference>
<protein>
    <submittedName>
        <fullName evidence="2">Uncharacterized protein</fullName>
    </submittedName>
</protein>
<name>A0A8H6WQ66_9AGAR</name>
<gene>
    <name evidence="2" type="ORF">MSAN_02494000</name>
</gene>
<comment type="caution">
    <text evidence="2">The sequence shown here is derived from an EMBL/GenBank/DDBJ whole genome shotgun (WGS) entry which is preliminary data.</text>
</comment>
<reference evidence="2" key="1">
    <citation type="submission" date="2020-05" db="EMBL/GenBank/DDBJ databases">
        <title>Mycena genomes resolve the evolution of fungal bioluminescence.</title>
        <authorList>
            <person name="Tsai I.J."/>
        </authorList>
    </citation>
    <scope>NUCLEOTIDE SEQUENCE</scope>
    <source>
        <strain evidence="2">160909Yilan</strain>
    </source>
</reference>
<dbReference type="AlphaFoldDB" id="A0A8H6WQ66"/>
<dbReference type="OrthoDB" id="3237250at2759"/>
<evidence type="ECO:0000313" key="3">
    <source>
        <dbReference type="Proteomes" id="UP000623467"/>
    </source>
</evidence>
<dbReference type="EMBL" id="JACAZH010000090">
    <property type="protein sequence ID" value="KAF7326834.1"/>
    <property type="molecule type" value="Genomic_DNA"/>
</dbReference>
<keyword evidence="3" id="KW-1185">Reference proteome</keyword>
<organism evidence="2 3">
    <name type="scientific">Mycena sanguinolenta</name>
    <dbReference type="NCBI Taxonomy" id="230812"/>
    <lineage>
        <taxon>Eukaryota</taxon>
        <taxon>Fungi</taxon>
        <taxon>Dikarya</taxon>
        <taxon>Basidiomycota</taxon>
        <taxon>Agaricomycotina</taxon>
        <taxon>Agaricomycetes</taxon>
        <taxon>Agaricomycetidae</taxon>
        <taxon>Agaricales</taxon>
        <taxon>Marasmiineae</taxon>
        <taxon>Mycenaceae</taxon>
        <taxon>Mycena</taxon>
    </lineage>
</organism>
<evidence type="ECO:0000313" key="2">
    <source>
        <dbReference type="EMBL" id="KAF7326834.1"/>
    </source>
</evidence>
<evidence type="ECO:0000256" key="1">
    <source>
        <dbReference type="SAM" id="MobiDB-lite"/>
    </source>
</evidence>
<feature type="region of interest" description="Disordered" evidence="1">
    <location>
        <begin position="1"/>
        <end position="20"/>
    </location>
</feature>